<evidence type="ECO:0000313" key="1">
    <source>
        <dbReference type="EMBL" id="CCD06427.1"/>
    </source>
</evidence>
<sequence>MNRMKFITIQEEQKNSWISNFIKNGLSSIGAADHLTNCIGSNFSFLYTSVILCHHGLESLFKACIVYEKNKNFFTHDLVFLLSEIDSINLDNEEQNEITKINDYFFYRYPLDKDTFEKIKANLESIGSETIPGTTDLPHEIGTDDIEKAINLFFNVVNTFADTLKNIYDDEFQNYDRLNKINIK</sequence>
<evidence type="ECO:0008006" key="3">
    <source>
        <dbReference type="Google" id="ProtNLM"/>
    </source>
</evidence>
<name>A0AAV2UZD2_LEGPN</name>
<dbReference type="EMBL" id="FQ958210">
    <property type="protein sequence ID" value="CCD06427.1"/>
    <property type="molecule type" value="Genomic_DNA"/>
</dbReference>
<gene>
    <name evidence="1" type="ORF">LPO_2451</name>
</gene>
<dbReference type="Proteomes" id="UP000010102">
    <property type="component" value="Chromosome"/>
</dbReference>
<dbReference type="KEGG" id="lpo:LPO_2451"/>
<dbReference type="AlphaFoldDB" id="A0AAV2UZD2"/>
<dbReference type="Gene3D" id="1.20.120.330">
    <property type="entry name" value="Nucleotidyltransferases domain 2"/>
    <property type="match status" value="1"/>
</dbReference>
<proteinExistence type="predicted"/>
<protein>
    <recommendedName>
        <fullName evidence="3">HEPN domain-containing protein</fullName>
    </recommendedName>
</protein>
<evidence type="ECO:0000313" key="2">
    <source>
        <dbReference type="Proteomes" id="UP000010102"/>
    </source>
</evidence>
<accession>A0AAV2UZD2</accession>
<organism evidence="1 2">
    <name type="scientific">Legionella pneumophila subsp. pneumophila</name>
    <dbReference type="NCBI Taxonomy" id="91891"/>
    <lineage>
        <taxon>Bacteria</taxon>
        <taxon>Pseudomonadati</taxon>
        <taxon>Pseudomonadota</taxon>
        <taxon>Gammaproteobacteria</taxon>
        <taxon>Legionellales</taxon>
        <taxon>Legionellaceae</taxon>
        <taxon>Legionella</taxon>
    </lineage>
</organism>
<reference evidence="1 2" key="1">
    <citation type="submission" date="2011-07" db="EMBL/GenBank/DDBJ databases">
        <authorList>
            <person name="Genoscope - CEA"/>
        </authorList>
    </citation>
    <scope>NUCLEOTIDE SEQUENCE [LARGE SCALE GENOMIC DNA]</scope>
    <source>
        <strain evidence="2">lorraine</strain>
    </source>
</reference>